<dbReference type="SUPFAM" id="SSF53098">
    <property type="entry name" value="Ribonuclease H-like"/>
    <property type="match status" value="1"/>
</dbReference>
<comment type="subcellular location">
    <subcellularLocation>
        <location evidence="1">Nucleus</location>
    </subcellularLocation>
</comment>
<evidence type="ECO:0000313" key="12">
    <source>
        <dbReference type="Proteomes" id="UP000325313"/>
    </source>
</evidence>
<feature type="compositionally biased region" description="Polar residues" evidence="6">
    <location>
        <begin position="554"/>
        <end position="572"/>
    </location>
</feature>
<evidence type="ECO:0000256" key="5">
    <source>
        <dbReference type="ARBA" id="ARBA00023242"/>
    </source>
</evidence>
<evidence type="ECO:0000256" key="6">
    <source>
        <dbReference type="SAM" id="MobiDB-lite"/>
    </source>
</evidence>
<dbReference type="SMART" id="SM00614">
    <property type="entry name" value="ZnF_BED"/>
    <property type="match status" value="1"/>
</dbReference>
<evidence type="ECO:0000256" key="2">
    <source>
        <dbReference type="ARBA" id="ARBA00022723"/>
    </source>
</evidence>
<evidence type="ECO:0000313" key="11">
    <source>
        <dbReference type="Proteomes" id="UP000324748"/>
    </source>
</evidence>
<dbReference type="GO" id="GO:0046983">
    <property type="term" value="F:protein dimerization activity"/>
    <property type="evidence" value="ECO:0007669"/>
    <property type="project" value="InterPro"/>
</dbReference>
<dbReference type="Proteomes" id="UP000325313">
    <property type="component" value="Unassembled WGS sequence"/>
</dbReference>
<accession>A0A5B0MB32</accession>
<keyword evidence="5" id="KW-0539">Nucleus</keyword>
<feature type="region of interest" description="Disordered" evidence="6">
    <location>
        <begin position="1"/>
        <end position="37"/>
    </location>
</feature>
<evidence type="ECO:0000256" key="4">
    <source>
        <dbReference type="ARBA" id="ARBA00022833"/>
    </source>
</evidence>
<comment type="caution">
    <text evidence="8">The sequence shown here is derived from an EMBL/GenBank/DDBJ whole genome shotgun (WGS) entry which is preliminary data.</text>
</comment>
<proteinExistence type="predicted"/>
<dbReference type="EMBL" id="VSWC01000144">
    <property type="protein sequence ID" value="KAA1077726.1"/>
    <property type="molecule type" value="Genomic_DNA"/>
</dbReference>
<dbReference type="GO" id="GO:0008270">
    <property type="term" value="F:zinc ion binding"/>
    <property type="evidence" value="ECO:0007669"/>
    <property type="project" value="UniProtKB-KW"/>
</dbReference>
<evidence type="ECO:0000313" key="10">
    <source>
        <dbReference type="EMBL" id="KAA1111749.1"/>
    </source>
</evidence>
<gene>
    <name evidence="10" type="ORF">PGT21_050129</name>
    <name evidence="9" type="ORF">PGT21_050328</name>
    <name evidence="8" type="ORF">PGTUg99_050216</name>
</gene>
<dbReference type="PANTHER" id="PTHR46481">
    <property type="entry name" value="ZINC FINGER BED DOMAIN-CONTAINING PROTEIN 4"/>
    <property type="match status" value="1"/>
</dbReference>
<dbReference type="InterPro" id="IPR008906">
    <property type="entry name" value="HATC_C_dom"/>
</dbReference>
<dbReference type="Pfam" id="PF05699">
    <property type="entry name" value="Dimer_Tnp_hAT"/>
    <property type="match status" value="1"/>
</dbReference>
<evidence type="ECO:0000259" key="7">
    <source>
        <dbReference type="Pfam" id="PF05699"/>
    </source>
</evidence>
<protein>
    <recommendedName>
        <fullName evidence="7">HAT C-terminal dimerisation domain-containing protein</fullName>
    </recommendedName>
</protein>
<reference evidence="11 12" key="1">
    <citation type="submission" date="2019-05" db="EMBL/GenBank/DDBJ databases">
        <title>Emergence of the Ug99 lineage of the wheat stem rust pathogen through somatic hybridization.</title>
        <authorList>
            <person name="Li F."/>
            <person name="Upadhyaya N.M."/>
            <person name="Sperschneider J."/>
            <person name="Matny O."/>
            <person name="Nguyen-Phuc H."/>
            <person name="Mago R."/>
            <person name="Raley C."/>
            <person name="Miller M.E."/>
            <person name="Silverstein K.A.T."/>
            <person name="Henningsen E."/>
            <person name="Hirsch C.D."/>
            <person name="Visser B."/>
            <person name="Pretorius Z.A."/>
            <person name="Steffenson B.J."/>
            <person name="Schwessinger B."/>
            <person name="Dodds P.N."/>
            <person name="Figueroa M."/>
        </authorList>
    </citation>
    <scope>NUCLEOTIDE SEQUENCE [LARGE SCALE GENOMIC DNA]</scope>
    <source>
        <strain evidence="9">21-0</strain>
        <strain evidence="8 12">Ug99</strain>
    </source>
</reference>
<dbReference type="InterPro" id="IPR052035">
    <property type="entry name" value="ZnF_BED_domain_contain"/>
</dbReference>
<dbReference type="Proteomes" id="UP000324748">
    <property type="component" value="Unassembled WGS sequence"/>
</dbReference>
<evidence type="ECO:0000313" key="8">
    <source>
        <dbReference type="EMBL" id="KAA1073902.1"/>
    </source>
</evidence>
<evidence type="ECO:0000313" key="9">
    <source>
        <dbReference type="EMBL" id="KAA1077726.1"/>
    </source>
</evidence>
<dbReference type="AlphaFoldDB" id="A0A5B0MB32"/>
<evidence type="ECO:0000256" key="1">
    <source>
        <dbReference type="ARBA" id="ARBA00004123"/>
    </source>
</evidence>
<dbReference type="OrthoDB" id="2505635at2759"/>
<name>A0A5B0MB32_PUCGR</name>
<keyword evidence="2" id="KW-0479">Metal-binding</keyword>
<feature type="region of interest" description="Disordered" evidence="6">
    <location>
        <begin position="549"/>
        <end position="572"/>
    </location>
</feature>
<organism evidence="8 12">
    <name type="scientific">Puccinia graminis f. sp. tritici</name>
    <dbReference type="NCBI Taxonomy" id="56615"/>
    <lineage>
        <taxon>Eukaryota</taxon>
        <taxon>Fungi</taxon>
        <taxon>Dikarya</taxon>
        <taxon>Basidiomycota</taxon>
        <taxon>Pucciniomycotina</taxon>
        <taxon>Pucciniomycetes</taxon>
        <taxon>Pucciniales</taxon>
        <taxon>Pucciniaceae</taxon>
        <taxon>Puccinia</taxon>
    </lineage>
</organism>
<keyword evidence="11" id="KW-1185">Reference proteome</keyword>
<dbReference type="InterPro" id="IPR012337">
    <property type="entry name" value="RNaseH-like_sf"/>
</dbReference>
<dbReference type="EMBL" id="VDEP01000474">
    <property type="protein sequence ID" value="KAA1073902.1"/>
    <property type="molecule type" value="Genomic_DNA"/>
</dbReference>
<dbReference type="EMBL" id="VSWC01000016">
    <property type="protein sequence ID" value="KAA1111749.1"/>
    <property type="molecule type" value="Genomic_DNA"/>
</dbReference>
<feature type="domain" description="HAT C-terminal dimerisation" evidence="7">
    <location>
        <begin position="589"/>
        <end position="667"/>
    </location>
</feature>
<sequence length="682" mass="76703">MESDCTPSNLDTVTRTTSISNLDNETLTPVPPEIPTPHNILDTTSKKSWVWQYFQTTVISGVPYNICQARKSPEGEELCLKQLTVDSSKSTTSMSKHLDRIHHIYENKQSTGAITKFLEKGCNFKKLDRSSLTSSLARFFVGCNIPFYTVEDPHFHQLLRLCNPAIDEFICGKDTLSACIRKTFRQGKQVLCDQLRALKSEISLTCDTWTSPSNQSVLGVTAHWIDEDFSLNSIILAARLVDGNHSGVSLANHLLEVLEDFDICNKIFCITSDNASNNRTMGAHLANLIPFDNENCLLGCMAHVINLAAQAGIKEFSQSSAPSTALPDGLMSILNDQPAPVEVKTIISRIKGFASFLKHSPQKAALFAKVTIRAFGEDIHMVQDVATRWNSTFLMLKRASELQACISTFCEAHHLSDQYNLQPHEWLKLNQLCSFMGLLHDATNTISPENTVTLSLAAPVYIMMMKELRLTTMRYDAQDLIPSAIEMHNKLKGYFNAAITKPVYICATLLDPRIKESLLDRPGVLDTLNMNKETILENFKIEAQKYTSERYNEDQTNNEPNSTTPRNTLRSSIFTKKRRKTTSLQDEIKDYFSSETEDESCDPLLYWKAKSEQLPSLANMARKFLAVPASSSPSERAFSAGRHIQDYTRNRICLENLEALICLKDWVDQEVIDVDYIKTSTC</sequence>
<evidence type="ECO:0000256" key="3">
    <source>
        <dbReference type="ARBA" id="ARBA00022771"/>
    </source>
</evidence>
<dbReference type="PANTHER" id="PTHR46481:SF10">
    <property type="entry name" value="ZINC FINGER BED DOMAIN-CONTAINING PROTEIN 39"/>
    <property type="match status" value="1"/>
</dbReference>
<keyword evidence="3" id="KW-0863">Zinc-finger</keyword>
<feature type="compositionally biased region" description="Polar residues" evidence="6">
    <location>
        <begin position="1"/>
        <end position="27"/>
    </location>
</feature>
<keyword evidence="4" id="KW-0862">Zinc</keyword>
<dbReference type="GO" id="GO:0005634">
    <property type="term" value="C:nucleus"/>
    <property type="evidence" value="ECO:0007669"/>
    <property type="project" value="UniProtKB-SubCell"/>
</dbReference>